<dbReference type="InterPro" id="IPR050366">
    <property type="entry name" value="BP-dependent_transpt_permease"/>
</dbReference>
<evidence type="ECO:0000256" key="6">
    <source>
        <dbReference type="RuleBase" id="RU363032"/>
    </source>
</evidence>
<dbReference type="CDD" id="cd06261">
    <property type="entry name" value="TM_PBP2"/>
    <property type="match status" value="1"/>
</dbReference>
<keyword evidence="5 6" id="KW-0472">Membrane</keyword>
<dbReference type="PANTHER" id="PTHR43386">
    <property type="entry name" value="OLIGOPEPTIDE TRANSPORT SYSTEM PERMEASE PROTEIN APPC"/>
    <property type="match status" value="1"/>
</dbReference>
<keyword evidence="3 6" id="KW-0812">Transmembrane</keyword>
<dbReference type="RefSeq" id="WP_218324429.1">
    <property type="nucleotide sequence ID" value="NZ_JAHUZB010000001.1"/>
</dbReference>
<evidence type="ECO:0000313" key="9">
    <source>
        <dbReference type="Proteomes" id="UP000774130"/>
    </source>
</evidence>
<comment type="caution">
    <text evidence="8">The sequence shown here is derived from an EMBL/GenBank/DDBJ whole genome shotgun (WGS) entry which is preliminary data.</text>
</comment>
<keyword evidence="2 6" id="KW-0813">Transport</keyword>
<evidence type="ECO:0000256" key="3">
    <source>
        <dbReference type="ARBA" id="ARBA00022692"/>
    </source>
</evidence>
<feature type="domain" description="ABC transmembrane type-1" evidence="7">
    <location>
        <begin position="78"/>
        <end position="267"/>
    </location>
</feature>
<gene>
    <name evidence="8" type="ORF">KUA55_01630</name>
</gene>
<evidence type="ECO:0000313" key="8">
    <source>
        <dbReference type="EMBL" id="MBV7389364.1"/>
    </source>
</evidence>
<feature type="transmembrane region" description="Helical" evidence="6">
    <location>
        <begin position="191"/>
        <end position="212"/>
    </location>
</feature>
<dbReference type="InterPro" id="IPR000515">
    <property type="entry name" value="MetI-like"/>
</dbReference>
<protein>
    <submittedName>
        <fullName evidence="8">ABC transporter permease</fullName>
    </submittedName>
</protein>
<dbReference type="EMBL" id="JAHUZB010000001">
    <property type="protein sequence ID" value="MBV7389364.1"/>
    <property type="molecule type" value="Genomic_DNA"/>
</dbReference>
<evidence type="ECO:0000256" key="1">
    <source>
        <dbReference type="ARBA" id="ARBA00004651"/>
    </source>
</evidence>
<dbReference type="Pfam" id="PF00528">
    <property type="entry name" value="BPD_transp_1"/>
    <property type="match status" value="1"/>
</dbReference>
<feature type="transmembrane region" description="Helical" evidence="6">
    <location>
        <begin position="249"/>
        <end position="270"/>
    </location>
</feature>
<keyword evidence="9" id="KW-1185">Reference proteome</keyword>
<dbReference type="PANTHER" id="PTHR43386:SF1">
    <property type="entry name" value="D,D-DIPEPTIDE TRANSPORT SYSTEM PERMEASE PROTEIN DDPC-RELATED"/>
    <property type="match status" value="1"/>
</dbReference>
<comment type="subcellular location">
    <subcellularLocation>
        <location evidence="1 6">Cell membrane</location>
        <topology evidence="1 6">Multi-pass membrane protein</topology>
    </subcellularLocation>
</comment>
<accession>A0ABS6T8Y7</accession>
<sequence length="278" mass="30899">MIKIYWQKCRKVLRYYPSYRFLLLFLLLLILVSFLVFLLPLNPNKIDVTQLSQGPSLKHLFGTDELGRDYFLRVLYGGHISLTVGFVAMATATILGTAVGLLSGYFGGILDSILMRLVDVLSSIPWMVLSIVLSVLLEPGIGTVILVISLFSWMNISRLVRGEAISFKERDYVLYSQFIGEKSWKIIFQHLLPPILPTILVAATTNLSSAIMTESALSFLGLGIQQPKSSWGSLLENAQSNLQGAPHMALIPGIFIILTVLAFNGVGEFLRKIFSDQE</sequence>
<dbReference type="Proteomes" id="UP000774130">
    <property type="component" value="Unassembled WGS sequence"/>
</dbReference>
<evidence type="ECO:0000259" key="7">
    <source>
        <dbReference type="PROSITE" id="PS50928"/>
    </source>
</evidence>
<evidence type="ECO:0000256" key="4">
    <source>
        <dbReference type="ARBA" id="ARBA00022989"/>
    </source>
</evidence>
<organism evidence="8 9">
    <name type="scientific">Enterococcus alishanensis</name>
    <dbReference type="NCBI Taxonomy" id="1303817"/>
    <lineage>
        <taxon>Bacteria</taxon>
        <taxon>Bacillati</taxon>
        <taxon>Bacillota</taxon>
        <taxon>Bacilli</taxon>
        <taxon>Lactobacillales</taxon>
        <taxon>Enterococcaceae</taxon>
        <taxon>Enterococcus</taxon>
    </lineage>
</organism>
<evidence type="ECO:0000256" key="5">
    <source>
        <dbReference type="ARBA" id="ARBA00023136"/>
    </source>
</evidence>
<reference evidence="8 9" key="1">
    <citation type="submission" date="2021-06" db="EMBL/GenBank/DDBJ databases">
        <title>Enterococcus alishanensis sp. nov., a novel lactic acid bacterium isolated from fresh coffee beans.</title>
        <authorList>
            <person name="Chen Y.-S."/>
        </authorList>
    </citation>
    <scope>NUCLEOTIDE SEQUENCE [LARGE SCALE GENOMIC DNA]</scope>
    <source>
        <strain evidence="8 9">ALS3</strain>
    </source>
</reference>
<feature type="transmembrane region" description="Helical" evidence="6">
    <location>
        <begin position="21"/>
        <end position="41"/>
    </location>
</feature>
<evidence type="ECO:0000256" key="2">
    <source>
        <dbReference type="ARBA" id="ARBA00022448"/>
    </source>
</evidence>
<dbReference type="PROSITE" id="PS50928">
    <property type="entry name" value="ABC_TM1"/>
    <property type="match status" value="1"/>
</dbReference>
<comment type="similarity">
    <text evidence="6">Belongs to the binding-protein-dependent transport system permease family.</text>
</comment>
<proteinExistence type="inferred from homology"/>
<keyword evidence="4 6" id="KW-1133">Transmembrane helix</keyword>
<name>A0ABS6T8Y7_9ENTE</name>